<evidence type="ECO:0000313" key="2">
    <source>
        <dbReference type="Proteomes" id="UP000781958"/>
    </source>
</evidence>
<comment type="caution">
    <text evidence="1">The sequence shown here is derived from an EMBL/GenBank/DDBJ whole genome shotgun (WGS) entry which is preliminary data.</text>
</comment>
<evidence type="ECO:0000313" key="1">
    <source>
        <dbReference type="EMBL" id="MBP2295399.1"/>
    </source>
</evidence>
<protein>
    <recommendedName>
        <fullName evidence="3">Growth inhibitor PemK</fullName>
    </recommendedName>
</protein>
<keyword evidence="2" id="KW-1185">Reference proteome</keyword>
<proteinExistence type="predicted"/>
<gene>
    <name evidence="1" type="ORF">J2851_005204</name>
</gene>
<evidence type="ECO:0008006" key="3">
    <source>
        <dbReference type="Google" id="ProtNLM"/>
    </source>
</evidence>
<reference evidence="1 2" key="1">
    <citation type="submission" date="2021-03" db="EMBL/GenBank/DDBJ databases">
        <title>Genomic Encyclopedia of Type Strains, Phase III (KMG-III): the genomes of soil and plant-associated and newly described type strains.</title>
        <authorList>
            <person name="Whitman W."/>
        </authorList>
    </citation>
    <scope>NUCLEOTIDE SEQUENCE [LARGE SCALE GENOMIC DNA]</scope>
    <source>
        <strain evidence="1 2">IMMIB AFH-6</strain>
    </source>
</reference>
<dbReference type="EMBL" id="JAGINP010000021">
    <property type="protein sequence ID" value="MBP2295399.1"/>
    <property type="molecule type" value="Genomic_DNA"/>
</dbReference>
<accession>A0ABS4ST33</accession>
<name>A0ABS4ST33_9PROT</name>
<sequence length="144" mass="16073">MPLPTPAPGLVISYAYLWKRERRAGVGEGRKDRPCAIVLAVADADGDRLVYVAPITHTPPDDPANAIELPAKVKQRLGLDAERSWIVTDELNKFVWPGFDLRPVSRSKPDVFAWGFLPTELFEALKRGIAAHQKARRLHVLARD</sequence>
<dbReference type="RefSeq" id="WP_209769877.1">
    <property type="nucleotide sequence ID" value="NZ_JAGINP010000021.1"/>
</dbReference>
<organism evidence="1 2">
    <name type="scientific">Azospirillum rugosum</name>
    <dbReference type="NCBI Taxonomy" id="416170"/>
    <lineage>
        <taxon>Bacteria</taxon>
        <taxon>Pseudomonadati</taxon>
        <taxon>Pseudomonadota</taxon>
        <taxon>Alphaproteobacteria</taxon>
        <taxon>Rhodospirillales</taxon>
        <taxon>Azospirillaceae</taxon>
        <taxon>Azospirillum</taxon>
    </lineage>
</organism>
<dbReference type="Proteomes" id="UP000781958">
    <property type="component" value="Unassembled WGS sequence"/>
</dbReference>